<evidence type="ECO:0000256" key="1">
    <source>
        <dbReference type="ARBA" id="ARBA00010457"/>
    </source>
</evidence>
<feature type="domain" description="Superoxide dismutase copper/zinc binding" evidence="3">
    <location>
        <begin position="60"/>
        <end position="204"/>
    </location>
</feature>
<feature type="compositionally biased region" description="Basic and acidic residues" evidence="2">
    <location>
        <begin position="181"/>
        <end position="192"/>
    </location>
</feature>
<reference evidence="4 5" key="1">
    <citation type="journal article" date="2018" name="Nat. Biotechnol.">
        <title>A standardized bacterial taxonomy based on genome phylogeny substantially revises the tree of life.</title>
        <authorList>
            <person name="Parks D.H."/>
            <person name="Chuvochina M."/>
            <person name="Waite D.W."/>
            <person name="Rinke C."/>
            <person name="Skarshewski A."/>
            <person name="Chaumeil P.A."/>
            <person name="Hugenholtz P."/>
        </authorList>
    </citation>
    <scope>NUCLEOTIDE SEQUENCE [LARGE SCALE GENOMIC DNA]</scope>
    <source>
        <strain evidence="4">UBA11247</strain>
    </source>
</reference>
<dbReference type="InterPro" id="IPR001424">
    <property type="entry name" value="SOD_Cu_Zn_dom"/>
</dbReference>
<comment type="similarity">
    <text evidence="1">Belongs to the Cu-Zn superoxide dismutase family.</text>
</comment>
<accession>A0A3D4T1J1</accession>
<dbReference type="InterPro" id="IPR036423">
    <property type="entry name" value="SOD-like_Cu/Zn_dom_sf"/>
</dbReference>
<evidence type="ECO:0000313" key="5">
    <source>
        <dbReference type="Proteomes" id="UP000261739"/>
    </source>
</evidence>
<dbReference type="Gene3D" id="2.60.40.200">
    <property type="entry name" value="Superoxide dismutase, copper/zinc binding domain"/>
    <property type="match status" value="1"/>
</dbReference>
<feature type="region of interest" description="Disordered" evidence="2">
    <location>
        <begin position="96"/>
        <end position="129"/>
    </location>
</feature>
<dbReference type="InterPro" id="IPR024134">
    <property type="entry name" value="SOD_Cu/Zn_/chaperone"/>
</dbReference>
<evidence type="ECO:0000259" key="3">
    <source>
        <dbReference type="Pfam" id="PF00080"/>
    </source>
</evidence>
<dbReference type="Pfam" id="PF00080">
    <property type="entry name" value="Sod_Cu"/>
    <property type="match status" value="1"/>
</dbReference>
<protein>
    <submittedName>
        <fullName evidence="4">Superoxide dismutase</fullName>
    </submittedName>
</protein>
<dbReference type="AlphaFoldDB" id="A0A3D4T1J1"/>
<dbReference type="PANTHER" id="PTHR10003">
    <property type="entry name" value="SUPEROXIDE DISMUTASE CU-ZN -RELATED"/>
    <property type="match status" value="1"/>
</dbReference>
<gene>
    <name evidence="4" type="ORF">DIW82_11635</name>
</gene>
<dbReference type="SUPFAM" id="SSF49329">
    <property type="entry name" value="Cu,Zn superoxide dismutase-like"/>
    <property type="match status" value="1"/>
</dbReference>
<evidence type="ECO:0000256" key="2">
    <source>
        <dbReference type="SAM" id="MobiDB-lite"/>
    </source>
</evidence>
<name>A0A3D4T1J1_9CORY</name>
<dbReference type="GO" id="GO:0005507">
    <property type="term" value="F:copper ion binding"/>
    <property type="evidence" value="ECO:0007669"/>
    <property type="project" value="InterPro"/>
</dbReference>
<feature type="region of interest" description="Disordered" evidence="2">
    <location>
        <begin position="169"/>
        <end position="207"/>
    </location>
</feature>
<sequence length="207" mass="21083">MRHLPTTSAPRPHRTVVRATVALASVGVLALSACGSDDDGESSDSFATADVHAADGNSVGSASFRDADGASALTVDLTGLQPGMYGMHVHGIGTCDPGSHAPDDPSETGDFLSSGGHMGADGHDHPGHGGDLPALLVNGDGTAHMTVTTDRVTRDNLLDDDGSALIIHEKPDNYGNIPDRYAPDGPDKDTLKTGDAGGRQACGTFTD</sequence>
<dbReference type="RefSeq" id="WP_010119404.1">
    <property type="nucleotide sequence ID" value="NZ_DAITTW010000048.1"/>
</dbReference>
<organism evidence="4 5">
    <name type="scientific">Corynebacterium nuruki</name>
    <dbReference type="NCBI Taxonomy" id="1032851"/>
    <lineage>
        <taxon>Bacteria</taxon>
        <taxon>Bacillati</taxon>
        <taxon>Actinomycetota</taxon>
        <taxon>Actinomycetes</taxon>
        <taxon>Mycobacteriales</taxon>
        <taxon>Corynebacteriaceae</taxon>
        <taxon>Corynebacterium</taxon>
    </lineage>
</organism>
<dbReference type="STRING" id="863239.GCA_000213935_02114"/>
<evidence type="ECO:0000313" key="4">
    <source>
        <dbReference type="EMBL" id="HCT15399.1"/>
    </source>
</evidence>
<proteinExistence type="inferred from homology"/>
<dbReference type="PROSITE" id="PS51257">
    <property type="entry name" value="PROKAR_LIPOPROTEIN"/>
    <property type="match status" value="1"/>
</dbReference>
<dbReference type="GO" id="GO:0006801">
    <property type="term" value="P:superoxide metabolic process"/>
    <property type="evidence" value="ECO:0007669"/>
    <property type="project" value="InterPro"/>
</dbReference>
<dbReference type="EMBL" id="DQID01000299">
    <property type="protein sequence ID" value="HCT15399.1"/>
    <property type="molecule type" value="Genomic_DNA"/>
</dbReference>
<comment type="caution">
    <text evidence="4">The sequence shown here is derived from an EMBL/GenBank/DDBJ whole genome shotgun (WGS) entry which is preliminary data.</text>
</comment>
<dbReference type="Proteomes" id="UP000261739">
    <property type="component" value="Unassembled WGS sequence"/>
</dbReference>